<dbReference type="Proteomes" id="UP000799640">
    <property type="component" value="Unassembled WGS sequence"/>
</dbReference>
<evidence type="ECO:0000313" key="2">
    <source>
        <dbReference type="Proteomes" id="UP000799640"/>
    </source>
</evidence>
<proteinExistence type="predicted"/>
<protein>
    <submittedName>
        <fullName evidence="1">Uncharacterized protein</fullName>
    </submittedName>
</protein>
<accession>A0A6G1HY57</accession>
<dbReference type="EMBL" id="ML996694">
    <property type="protein sequence ID" value="KAF2400874.1"/>
    <property type="molecule type" value="Genomic_DNA"/>
</dbReference>
<keyword evidence="2" id="KW-1185">Reference proteome</keyword>
<name>A0A6G1HY57_9PEZI</name>
<reference evidence="1" key="1">
    <citation type="journal article" date="2020" name="Stud. Mycol.">
        <title>101 Dothideomycetes genomes: a test case for predicting lifestyles and emergence of pathogens.</title>
        <authorList>
            <person name="Haridas S."/>
            <person name="Albert R."/>
            <person name="Binder M."/>
            <person name="Bloem J."/>
            <person name="Labutti K."/>
            <person name="Salamov A."/>
            <person name="Andreopoulos B."/>
            <person name="Baker S."/>
            <person name="Barry K."/>
            <person name="Bills G."/>
            <person name="Bluhm B."/>
            <person name="Cannon C."/>
            <person name="Castanera R."/>
            <person name="Culley D."/>
            <person name="Daum C."/>
            <person name="Ezra D."/>
            <person name="Gonzalez J."/>
            <person name="Henrissat B."/>
            <person name="Kuo A."/>
            <person name="Liang C."/>
            <person name="Lipzen A."/>
            <person name="Lutzoni F."/>
            <person name="Magnuson J."/>
            <person name="Mondo S."/>
            <person name="Nolan M."/>
            <person name="Ohm R."/>
            <person name="Pangilinan J."/>
            <person name="Park H.-J."/>
            <person name="Ramirez L."/>
            <person name="Alfaro M."/>
            <person name="Sun H."/>
            <person name="Tritt A."/>
            <person name="Yoshinaga Y."/>
            <person name="Zwiers L.-H."/>
            <person name="Turgeon B."/>
            <person name="Goodwin S."/>
            <person name="Spatafora J."/>
            <person name="Crous P."/>
            <person name="Grigoriev I."/>
        </authorList>
    </citation>
    <scope>NUCLEOTIDE SEQUENCE</scope>
    <source>
        <strain evidence="1">CBS 262.69</strain>
    </source>
</reference>
<dbReference type="AlphaFoldDB" id="A0A6G1HY57"/>
<sequence length="149" mass="17140">MSDEPVEGLHEQLCDLSRSCRRILKVHTPCGKALQGQKLSCLKLEAEEMFTSLSDFLADLKNRKEIANQESHTQAIEALTECVNSSEKLYIHITGLDKRGLCTSEEWGVLEQAYDTLWWDLGHLLVYGSERKFRTVSGRMDRERVWVPR</sequence>
<gene>
    <name evidence="1" type="ORF">EJ06DRAFT_529966</name>
</gene>
<evidence type="ECO:0000313" key="1">
    <source>
        <dbReference type="EMBL" id="KAF2400874.1"/>
    </source>
</evidence>
<organism evidence="1 2">
    <name type="scientific">Trichodelitschia bisporula</name>
    <dbReference type="NCBI Taxonomy" id="703511"/>
    <lineage>
        <taxon>Eukaryota</taxon>
        <taxon>Fungi</taxon>
        <taxon>Dikarya</taxon>
        <taxon>Ascomycota</taxon>
        <taxon>Pezizomycotina</taxon>
        <taxon>Dothideomycetes</taxon>
        <taxon>Dothideomycetes incertae sedis</taxon>
        <taxon>Phaeotrichales</taxon>
        <taxon>Phaeotrichaceae</taxon>
        <taxon>Trichodelitschia</taxon>
    </lineage>
</organism>